<name>A0ABQ9EY06_TEGGR</name>
<protein>
    <recommendedName>
        <fullName evidence="1">phosphoinositide phospholipase C</fullName>
        <ecNumber evidence="1">3.1.4.11</ecNumber>
    </recommendedName>
</protein>
<dbReference type="InterPro" id="IPR001192">
    <property type="entry name" value="PI-PLC_fam"/>
</dbReference>
<evidence type="ECO:0000256" key="4">
    <source>
        <dbReference type="ARBA" id="ARBA00023098"/>
    </source>
</evidence>
<organism evidence="7 8">
    <name type="scientific">Tegillarca granosa</name>
    <name type="common">Malaysian cockle</name>
    <name type="synonym">Anadara granosa</name>
    <dbReference type="NCBI Taxonomy" id="220873"/>
    <lineage>
        <taxon>Eukaryota</taxon>
        <taxon>Metazoa</taxon>
        <taxon>Spiralia</taxon>
        <taxon>Lophotrochozoa</taxon>
        <taxon>Mollusca</taxon>
        <taxon>Bivalvia</taxon>
        <taxon>Autobranchia</taxon>
        <taxon>Pteriomorphia</taxon>
        <taxon>Arcoida</taxon>
        <taxon>Arcoidea</taxon>
        <taxon>Arcidae</taxon>
        <taxon>Tegillarca</taxon>
    </lineage>
</organism>
<keyword evidence="3" id="KW-0442">Lipid degradation</keyword>
<dbReference type="SUPFAM" id="SSF51695">
    <property type="entry name" value="PLC-like phosphodiesterases"/>
    <property type="match status" value="1"/>
</dbReference>
<comment type="caution">
    <text evidence="7">The sequence shown here is derived from an EMBL/GenBank/DDBJ whole genome shotgun (WGS) entry which is preliminary data.</text>
</comment>
<reference evidence="7 8" key="1">
    <citation type="submission" date="2022-12" db="EMBL/GenBank/DDBJ databases">
        <title>Chromosome-level genome of Tegillarca granosa.</title>
        <authorList>
            <person name="Kim J."/>
        </authorList>
    </citation>
    <scope>NUCLEOTIDE SEQUENCE [LARGE SCALE GENOMIC DNA]</scope>
    <source>
        <strain evidence="7">Teg-2019</strain>
        <tissue evidence="7">Adductor muscle</tissue>
    </source>
</reference>
<gene>
    <name evidence="7" type="ORF">KUTeg_014055</name>
</gene>
<dbReference type="PANTHER" id="PTHR10336:SF36">
    <property type="entry name" value="1-PHOSPHATIDYLINOSITOL 4,5-BISPHOSPHATE PHOSPHODIESTERASE BETA-4"/>
    <property type="match status" value="1"/>
</dbReference>
<keyword evidence="5" id="KW-0472">Membrane</keyword>
<dbReference type="Gene3D" id="3.20.20.190">
    <property type="entry name" value="Phosphatidylinositol (PI) phosphodiesterase"/>
    <property type="match status" value="1"/>
</dbReference>
<dbReference type="EMBL" id="JARBDR010000657">
    <property type="protein sequence ID" value="KAJ8309181.1"/>
    <property type="molecule type" value="Genomic_DNA"/>
</dbReference>
<evidence type="ECO:0000313" key="8">
    <source>
        <dbReference type="Proteomes" id="UP001217089"/>
    </source>
</evidence>
<proteinExistence type="predicted"/>
<feature type="transmembrane region" description="Helical" evidence="5">
    <location>
        <begin position="103"/>
        <end position="125"/>
    </location>
</feature>
<keyword evidence="5" id="KW-0812">Transmembrane</keyword>
<dbReference type="SMART" id="SM00149">
    <property type="entry name" value="PLCYc"/>
    <property type="match status" value="1"/>
</dbReference>
<keyword evidence="5" id="KW-1133">Transmembrane helix</keyword>
<dbReference type="InterPro" id="IPR035892">
    <property type="entry name" value="C2_domain_sf"/>
</dbReference>
<evidence type="ECO:0000259" key="6">
    <source>
        <dbReference type="PROSITE" id="PS50008"/>
    </source>
</evidence>
<feature type="domain" description="PI-PLC Y-box" evidence="6">
    <location>
        <begin position="1"/>
        <end position="36"/>
    </location>
</feature>
<keyword evidence="2" id="KW-0378">Hydrolase</keyword>
<evidence type="ECO:0000256" key="3">
    <source>
        <dbReference type="ARBA" id="ARBA00022963"/>
    </source>
</evidence>
<sequence length="193" mass="22359">MVSLNFQTPDLAMQLNQGKFEYNGNCGYLLKPDFMRRPDRTFDPFSESPVDGVIAAYCGVKVVKLQVKYSCCSNFTLLVFHIHQNFDIFQNTIWIQVNMCNWFLFYNYGLSGLIMNTALGIGTYVEVDMYGLPTDTIRKEFRTKVVPANGLNPVYNEDTFVFRKVLILIIIFTSNWGKTTKQKQKNKKTKQKR</sequence>
<dbReference type="SUPFAM" id="SSF49562">
    <property type="entry name" value="C2 domain (Calcium/lipid-binding domain, CaLB)"/>
    <property type="match status" value="1"/>
</dbReference>
<evidence type="ECO:0000256" key="5">
    <source>
        <dbReference type="SAM" id="Phobius"/>
    </source>
</evidence>
<dbReference type="Proteomes" id="UP001217089">
    <property type="component" value="Unassembled WGS sequence"/>
</dbReference>
<feature type="transmembrane region" description="Helical" evidence="5">
    <location>
        <begin position="160"/>
        <end position="177"/>
    </location>
</feature>
<dbReference type="InterPro" id="IPR001711">
    <property type="entry name" value="PLipase_C_Pinositol-sp_Y"/>
</dbReference>
<dbReference type="EC" id="3.1.4.11" evidence="1"/>
<dbReference type="PANTHER" id="PTHR10336">
    <property type="entry name" value="PHOSPHOINOSITIDE-SPECIFIC PHOSPHOLIPASE C FAMILY PROTEIN"/>
    <property type="match status" value="1"/>
</dbReference>
<dbReference type="InterPro" id="IPR017946">
    <property type="entry name" value="PLC-like_Pdiesterase_TIM-brl"/>
</dbReference>
<dbReference type="Gene3D" id="2.60.40.150">
    <property type="entry name" value="C2 domain"/>
    <property type="match status" value="1"/>
</dbReference>
<accession>A0ABQ9EY06</accession>
<dbReference type="PROSITE" id="PS50008">
    <property type="entry name" value="PIPLC_Y_DOMAIN"/>
    <property type="match status" value="1"/>
</dbReference>
<evidence type="ECO:0000256" key="1">
    <source>
        <dbReference type="ARBA" id="ARBA00012368"/>
    </source>
</evidence>
<keyword evidence="8" id="KW-1185">Reference proteome</keyword>
<evidence type="ECO:0000256" key="2">
    <source>
        <dbReference type="ARBA" id="ARBA00022801"/>
    </source>
</evidence>
<keyword evidence="4" id="KW-0443">Lipid metabolism</keyword>
<evidence type="ECO:0000313" key="7">
    <source>
        <dbReference type="EMBL" id="KAJ8309181.1"/>
    </source>
</evidence>
<dbReference type="Pfam" id="PF00387">
    <property type="entry name" value="PI-PLC-Y"/>
    <property type="match status" value="1"/>
</dbReference>